<protein>
    <recommendedName>
        <fullName evidence="2">RSE1/DDB1/CPSF1 second beta-propeller domain-containing protein</fullName>
    </recommendedName>
</protein>
<dbReference type="Proteomes" id="UP001227230">
    <property type="component" value="Chromosome 19"/>
</dbReference>
<sequence length="346" mass="37669">MRGILETFAGHQTVGNLIIFALLKDRTEGKELLLSETSLNVRREENNDADTSGQMSLKCTVKDSETKENALHQKSKASVFTSGIAAIGSSLSFLGSQLGDSLLVQFTSIPSSSVEKRVGDIEGDVPSAKRSRRSSSDALQDMVNGDKLPLYGSAPNSTETSQKTFSFSVNDSLIDVGPLKDFAYGLRINADLKATGIVKQSNFELMRCSGHGKNGALCILQQSIRPEMITEVELPGCERIWTVYHKNTRGHNADSTKMITKDDEYCAYLIISPESRTMVLETVELLGENDFALSVAMDLVASVSTIEQTSKAASVSVMRKFLYKISGQKSAIMGILKMLRSLECAV</sequence>
<organism evidence="3 4">
    <name type="scientific">Vitis vinifera</name>
    <name type="common">Grape</name>
    <dbReference type="NCBI Taxonomy" id="29760"/>
    <lineage>
        <taxon>Eukaryota</taxon>
        <taxon>Viridiplantae</taxon>
        <taxon>Streptophyta</taxon>
        <taxon>Embryophyta</taxon>
        <taxon>Tracheophyta</taxon>
        <taxon>Spermatophyta</taxon>
        <taxon>Magnoliopsida</taxon>
        <taxon>eudicotyledons</taxon>
        <taxon>Gunneridae</taxon>
        <taxon>Pentapetalae</taxon>
        <taxon>rosids</taxon>
        <taxon>Vitales</taxon>
        <taxon>Vitaceae</taxon>
        <taxon>Viteae</taxon>
        <taxon>Vitis</taxon>
    </lineage>
</organism>
<feature type="domain" description="RSE1/DDB1/CPSF1 second beta-propeller" evidence="2">
    <location>
        <begin position="226"/>
        <end position="286"/>
    </location>
</feature>
<dbReference type="InterPro" id="IPR058543">
    <property type="entry name" value="Beta-prop_RSE1/DDB1/CPSF1_2nd"/>
</dbReference>
<dbReference type="Pfam" id="PF23726">
    <property type="entry name" value="Beta-prop_RSE1_2nd"/>
    <property type="match status" value="1"/>
</dbReference>
<evidence type="ECO:0000313" key="3">
    <source>
        <dbReference type="EMBL" id="WKA13127.1"/>
    </source>
</evidence>
<dbReference type="InterPro" id="IPR050358">
    <property type="entry name" value="RSE1/DDB1/CFT1"/>
</dbReference>
<dbReference type="InterPro" id="IPR015943">
    <property type="entry name" value="WD40/YVTN_repeat-like_dom_sf"/>
</dbReference>
<dbReference type="EMBL" id="CP126666">
    <property type="protein sequence ID" value="WKA13127.1"/>
    <property type="molecule type" value="Genomic_DNA"/>
</dbReference>
<dbReference type="PANTHER" id="PTHR10644">
    <property type="entry name" value="DNA REPAIR/RNA PROCESSING CPSF FAMILY"/>
    <property type="match status" value="1"/>
</dbReference>
<feature type="region of interest" description="Disordered" evidence="1">
    <location>
        <begin position="117"/>
        <end position="139"/>
    </location>
</feature>
<name>A0ABY9E182_VITVI</name>
<gene>
    <name evidence="3" type="ORF">VitviT2T_030459</name>
</gene>
<reference evidence="3 4" key="1">
    <citation type="journal article" date="2023" name="Hortic Res">
        <title>The complete reference genome for grapevine (Vitis vinifera L.) genetics and breeding.</title>
        <authorList>
            <person name="Shi X."/>
            <person name="Cao S."/>
            <person name="Wang X."/>
            <person name="Huang S."/>
            <person name="Wang Y."/>
            <person name="Liu Z."/>
            <person name="Liu W."/>
            <person name="Leng X."/>
            <person name="Peng Y."/>
            <person name="Wang N."/>
            <person name="Wang Y."/>
            <person name="Ma Z."/>
            <person name="Xu X."/>
            <person name="Zhang F."/>
            <person name="Xue H."/>
            <person name="Zhong H."/>
            <person name="Wang Y."/>
            <person name="Zhang K."/>
            <person name="Velt A."/>
            <person name="Avia K."/>
            <person name="Holtgrawe D."/>
            <person name="Grimplet J."/>
            <person name="Matus J.T."/>
            <person name="Ware D."/>
            <person name="Wu X."/>
            <person name="Wang H."/>
            <person name="Liu C."/>
            <person name="Fang Y."/>
            <person name="Rustenholz C."/>
            <person name="Cheng Z."/>
            <person name="Xiao H."/>
            <person name="Zhou Y."/>
        </authorList>
    </citation>
    <scope>NUCLEOTIDE SEQUENCE [LARGE SCALE GENOMIC DNA]</scope>
    <source>
        <strain evidence="4">cv. Pinot noir / PN40024</strain>
        <tissue evidence="3">Leaf</tissue>
    </source>
</reference>
<proteinExistence type="predicted"/>
<accession>A0ABY9E182</accession>
<keyword evidence="4" id="KW-1185">Reference proteome</keyword>
<dbReference type="Gene3D" id="2.130.10.10">
    <property type="entry name" value="YVTN repeat-like/Quinoprotein amine dehydrogenase"/>
    <property type="match status" value="3"/>
</dbReference>
<evidence type="ECO:0000256" key="1">
    <source>
        <dbReference type="SAM" id="MobiDB-lite"/>
    </source>
</evidence>
<evidence type="ECO:0000313" key="4">
    <source>
        <dbReference type="Proteomes" id="UP001227230"/>
    </source>
</evidence>
<evidence type="ECO:0000259" key="2">
    <source>
        <dbReference type="Pfam" id="PF23726"/>
    </source>
</evidence>